<keyword evidence="4" id="KW-0418">Kinase</keyword>
<dbReference type="SMART" id="SM00387">
    <property type="entry name" value="HATPase_c"/>
    <property type="match status" value="1"/>
</dbReference>
<feature type="transmembrane region" description="Helical" evidence="6">
    <location>
        <begin position="20"/>
        <end position="38"/>
    </location>
</feature>
<dbReference type="PANTHER" id="PTHR43711:SF1">
    <property type="entry name" value="HISTIDINE KINASE 1"/>
    <property type="match status" value="1"/>
</dbReference>
<dbReference type="InterPro" id="IPR036890">
    <property type="entry name" value="HATPase_C_sf"/>
</dbReference>
<dbReference type="InterPro" id="IPR003594">
    <property type="entry name" value="HATPase_dom"/>
</dbReference>
<dbReference type="InterPro" id="IPR005467">
    <property type="entry name" value="His_kinase_dom"/>
</dbReference>
<evidence type="ECO:0000256" key="1">
    <source>
        <dbReference type="ARBA" id="ARBA00000085"/>
    </source>
</evidence>
<comment type="catalytic activity">
    <reaction evidence="1">
        <text>ATP + protein L-histidine = ADP + protein N-phospho-L-histidine.</text>
        <dbReference type="EC" id="2.7.13.3"/>
    </reaction>
</comment>
<keyword evidence="6" id="KW-1133">Transmembrane helix</keyword>
<evidence type="ECO:0000256" key="2">
    <source>
        <dbReference type="ARBA" id="ARBA00012438"/>
    </source>
</evidence>
<evidence type="ECO:0000313" key="8">
    <source>
        <dbReference type="EMBL" id="KIO77732.1"/>
    </source>
</evidence>
<dbReference type="Gene3D" id="1.25.40.10">
    <property type="entry name" value="Tetratricopeptide repeat domain"/>
    <property type="match status" value="1"/>
</dbReference>
<dbReference type="InterPro" id="IPR011990">
    <property type="entry name" value="TPR-like_helical_dom_sf"/>
</dbReference>
<dbReference type="STRING" id="1503925.TH53_07290"/>
<name>A0A0D0GKH7_9SPHI</name>
<dbReference type="PANTHER" id="PTHR43711">
    <property type="entry name" value="TWO-COMPONENT HISTIDINE KINASE"/>
    <property type="match status" value="1"/>
</dbReference>
<keyword evidence="3" id="KW-0808">Transferase</keyword>
<dbReference type="SUPFAM" id="SSF55874">
    <property type="entry name" value="ATPase domain of HSP90 chaperone/DNA topoisomerase II/histidine kinase"/>
    <property type="match status" value="1"/>
</dbReference>
<dbReference type="InterPro" id="IPR050736">
    <property type="entry name" value="Sensor_HK_Regulatory"/>
</dbReference>
<dbReference type="Proteomes" id="UP000032049">
    <property type="component" value="Unassembled WGS sequence"/>
</dbReference>
<proteinExistence type="predicted"/>
<dbReference type="Pfam" id="PF02518">
    <property type="entry name" value="HATPase_c"/>
    <property type="match status" value="1"/>
</dbReference>
<evidence type="ECO:0000256" key="6">
    <source>
        <dbReference type="SAM" id="Phobius"/>
    </source>
</evidence>
<dbReference type="Gene3D" id="1.10.287.130">
    <property type="match status" value="1"/>
</dbReference>
<protein>
    <recommendedName>
        <fullName evidence="2">histidine kinase</fullName>
        <ecNumber evidence="2">2.7.13.3</ecNumber>
    </recommendedName>
</protein>
<gene>
    <name evidence="8" type="ORF">TH53_07290</name>
</gene>
<accession>A0A0D0GKH7</accession>
<evidence type="ECO:0000259" key="7">
    <source>
        <dbReference type="PROSITE" id="PS50109"/>
    </source>
</evidence>
<dbReference type="GO" id="GO:0000155">
    <property type="term" value="F:phosphorelay sensor kinase activity"/>
    <property type="evidence" value="ECO:0007669"/>
    <property type="project" value="InterPro"/>
</dbReference>
<dbReference type="InterPro" id="IPR036097">
    <property type="entry name" value="HisK_dim/P_sf"/>
</dbReference>
<evidence type="ECO:0000256" key="5">
    <source>
        <dbReference type="ARBA" id="ARBA00023012"/>
    </source>
</evidence>
<dbReference type="EC" id="2.7.13.3" evidence="2"/>
<dbReference type="PROSITE" id="PS50109">
    <property type="entry name" value="HIS_KIN"/>
    <property type="match status" value="1"/>
</dbReference>
<dbReference type="EMBL" id="JXRA01000029">
    <property type="protein sequence ID" value="KIO77732.1"/>
    <property type="molecule type" value="Genomic_DNA"/>
</dbReference>
<dbReference type="SUPFAM" id="SSF47384">
    <property type="entry name" value="Homodimeric domain of signal transducing histidine kinase"/>
    <property type="match status" value="1"/>
</dbReference>
<evidence type="ECO:0000256" key="3">
    <source>
        <dbReference type="ARBA" id="ARBA00022679"/>
    </source>
</evidence>
<organism evidence="8 9">
    <name type="scientific">Pedobacter lusitanus</name>
    <dbReference type="NCBI Taxonomy" id="1503925"/>
    <lineage>
        <taxon>Bacteria</taxon>
        <taxon>Pseudomonadati</taxon>
        <taxon>Bacteroidota</taxon>
        <taxon>Sphingobacteriia</taxon>
        <taxon>Sphingobacteriales</taxon>
        <taxon>Sphingobacteriaceae</taxon>
        <taxon>Pedobacter</taxon>
    </lineage>
</organism>
<dbReference type="AlphaFoldDB" id="A0A0D0GKH7"/>
<dbReference type="Gene3D" id="3.30.565.10">
    <property type="entry name" value="Histidine kinase-like ATPase, C-terminal domain"/>
    <property type="match status" value="1"/>
</dbReference>
<keyword evidence="9" id="KW-1185">Reference proteome</keyword>
<comment type="caution">
    <text evidence="8">The sequence shown here is derived from an EMBL/GenBank/DDBJ whole genome shotgun (WGS) entry which is preliminary data.</text>
</comment>
<evidence type="ECO:0000313" key="9">
    <source>
        <dbReference type="Proteomes" id="UP000032049"/>
    </source>
</evidence>
<feature type="transmembrane region" description="Helical" evidence="6">
    <location>
        <begin position="371"/>
        <end position="390"/>
    </location>
</feature>
<keyword evidence="5" id="KW-0902">Two-component regulatory system</keyword>
<feature type="domain" description="Histidine kinase" evidence="7">
    <location>
        <begin position="430"/>
        <end position="646"/>
    </location>
</feature>
<keyword evidence="6" id="KW-0812">Transmembrane</keyword>
<reference evidence="8 9" key="1">
    <citation type="submission" date="2015-01" db="EMBL/GenBank/DDBJ databases">
        <title>Draft genome sequence of Pedobacter sp. NL19 isolated from sludge of an effluent treatment pond in an abandoned uranium mine.</title>
        <authorList>
            <person name="Santos T."/>
            <person name="Caetano T."/>
            <person name="Covas C."/>
            <person name="Cruz A."/>
            <person name="Mendo S."/>
        </authorList>
    </citation>
    <scope>NUCLEOTIDE SEQUENCE [LARGE SCALE GENOMIC DNA]</scope>
    <source>
        <strain evidence="8 9">NL19</strain>
    </source>
</reference>
<sequence>MAGYLLIPLNNGFLIEQSAVYLMSKCFVSICFLTVLLLNSNHLFSQTSEINQLESSLGSIKDSIKYVDVLNRIAMLSHMNYRDSCQYYAAKAKAIAIRHDYSKGIADASNCEGIYNVAVNNYLSAKYFNDALRLYRSINDQENVCQVLMNIGLMMNVDKEEKEAIKYIYLAYEKSKTLEHDSIRSLLITNLMYIDQHLSESRREQLFKEGKAIAEKYHDQRVLLSYEQLSGIKLYNSGEKQRGIAIQVRGLAKADSLGLQNTKVLFYMGLGDTFLDLENPERGIDFYKKGLESSRKYSYPDLYIQFAERLYDYYKTQNQMDKAYYYMGLLLAKRDMISKATNKSGYNYMNFALNENENEELKIKENSNLKLISLLGCLFALSIALLFLFYRSLKVKKLYGEVQRELHETALKQNTELQQTNHFNTMLISVIAHDIRQPFNNIVMLSSIFNTDIDLLTEHEKMDVMAELSETSQKSLSFMDGLLEWIKSQKNGFKYQPSKIILNDLIPEANAFFKIAQAKKGLKMVLAIPEQTEILVHRQMLLFIIRNILNNATKYSPVNGVITISTHLEDQKTVIAIKDQGPGMSQEKLDKLFKANSTDWENTKDKGAGLALNISYEMALMMGVKIWATSTIGEGTTFYLSRITQDL</sequence>
<evidence type="ECO:0000256" key="4">
    <source>
        <dbReference type="ARBA" id="ARBA00022777"/>
    </source>
</evidence>
<keyword evidence="6" id="KW-0472">Membrane</keyword>